<dbReference type="KEGG" id="mpd:MCP_0500"/>
<keyword evidence="1" id="KW-0812">Transmembrane</keyword>
<evidence type="ECO:0000313" key="3">
    <source>
        <dbReference type="Proteomes" id="UP000001882"/>
    </source>
</evidence>
<dbReference type="InParanoid" id="D1YVV0"/>
<proteinExistence type="predicted"/>
<feature type="transmembrane region" description="Helical" evidence="1">
    <location>
        <begin position="63"/>
        <end position="82"/>
    </location>
</feature>
<feature type="transmembrane region" description="Helical" evidence="1">
    <location>
        <begin position="29"/>
        <end position="51"/>
    </location>
</feature>
<dbReference type="AlphaFoldDB" id="D1YVV0"/>
<evidence type="ECO:0000256" key="1">
    <source>
        <dbReference type="SAM" id="Phobius"/>
    </source>
</evidence>
<dbReference type="GeneID" id="8680581"/>
<keyword evidence="3" id="KW-1185">Reference proteome</keyword>
<sequence length="87" mass="9101">MDITILYIVAGAACIVISLLVYRSLRAPFFLYLSAALLMACAFIITCIVAPEVRALSDLSLALSGASMGAASLQLSYSFGLAGGHRD</sequence>
<keyword evidence="1" id="KW-1133">Transmembrane helix</keyword>
<keyword evidence="1" id="KW-0472">Membrane</keyword>
<protein>
    <submittedName>
        <fullName evidence="2">Uncharacterized protein</fullName>
    </submittedName>
</protein>
<name>D1YVV0_METPS</name>
<dbReference type="RefSeq" id="WP_012899252.1">
    <property type="nucleotide sequence ID" value="NC_013665.1"/>
</dbReference>
<dbReference type="EMBL" id="AP011532">
    <property type="protein sequence ID" value="BAI60572.1"/>
    <property type="molecule type" value="Genomic_DNA"/>
</dbReference>
<dbReference type="Proteomes" id="UP000001882">
    <property type="component" value="Chromosome"/>
</dbReference>
<reference evidence="2 3" key="2">
    <citation type="journal article" date="2008" name="Int. J. Syst. Evol. Microbiol.">
        <title>Methanocella paludicola gen. nov., sp. nov., a methane-producing archaeon, the first isolate of the lineage 'Rice Cluster I', and proposal of the new archaeal order Methanocellales ord. nov.</title>
        <authorList>
            <person name="Sakai S."/>
            <person name="Imachi H."/>
            <person name="Hanada S."/>
            <person name="Ohashi A."/>
            <person name="Harada H."/>
            <person name="Kamagata Y."/>
        </authorList>
    </citation>
    <scope>NUCLEOTIDE SEQUENCE [LARGE SCALE GENOMIC DNA]</scope>
    <source>
        <strain evidence="3">DSM 17711 / JCM 13418 / NBRC 101707 / SANAE</strain>
    </source>
</reference>
<evidence type="ECO:0000313" key="2">
    <source>
        <dbReference type="EMBL" id="BAI60572.1"/>
    </source>
</evidence>
<organism evidence="2 3">
    <name type="scientific">Methanocella paludicola (strain DSM 17711 / JCM 13418 / NBRC 101707 / SANAE)</name>
    <dbReference type="NCBI Taxonomy" id="304371"/>
    <lineage>
        <taxon>Archaea</taxon>
        <taxon>Methanobacteriati</taxon>
        <taxon>Methanobacteriota</taxon>
        <taxon>Stenosarchaea group</taxon>
        <taxon>Methanomicrobia</taxon>
        <taxon>Methanocellales</taxon>
        <taxon>Methanocellaceae</taxon>
        <taxon>Methanocella</taxon>
    </lineage>
</organism>
<gene>
    <name evidence="2" type="ordered locus">MCP_0500</name>
</gene>
<feature type="transmembrane region" description="Helical" evidence="1">
    <location>
        <begin position="6"/>
        <end position="22"/>
    </location>
</feature>
<dbReference type="STRING" id="304371.MCP_0500"/>
<reference evidence="3" key="3">
    <citation type="journal article" date="2011" name="PLoS ONE">
        <title>Genome sequence of a mesophilic hydrogenotrophic methanogen Methanocella paludicola, the first cultivated representative of the order Methanocellales.</title>
        <authorList>
            <person name="Sakai S."/>
            <person name="Takaki Y."/>
            <person name="Shimamura S."/>
            <person name="Sekine M."/>
            <person name="Tajima T."/>
            <person name="Kosugi H."/>
            <person name="Ichikawa N."/>
            <person name="Tasumi E."/>
            <person name="Hiraki A.T."/>
            <person name="Shimizu A."/>
            <person name="Kato Y."/>
            <person name="Nishiko R."/>
            <person name="Mori K."/>
            <person name="Fujita N."/>
            <person name="Imachi H."/>
            <person name="Takai K."/>
        </authorList>
    </citation>
    <scope>NUCLEOTIDE SEQUENCE [LARGE SCALE GENOMIC DNA]</scope>
    <source>
        <strain evidence="3">DSM 17711 / JCM 13418 / NBRC 101707 / SANAE</strain>
    </source>
</reference>
<reference evidence="2 3" key="1">
    <citation type="journal article" date="2007" name="Appl. Environ. Microbiol.">
        <title>Isolation of key methanogens for global methane emission from rice paddy fields: a novel isolate affiliated with the clone cluster rice cluster I.</title>
        <authorList>
            <person name="Sakai S."/>
            <person name="Imachi H."/>
            <person name="Sekiguchi Y."/>
            <person name="Ohashi A."/>
            <person name="Harada H."/>
            <person name="Kamagata Y."/>
        </authorList>
    </citation>
    <scope>NUCLEOTIDE SEQUENCE [LARGE SCALE GENOMIC DNA]</scope>
    <source>
        <strain evidence="3">DSM 17711 / JCM 13418 / NBRC 101707 / SANAE</strain>
    </source>
</reference>
<accession>D1YVV0</accession>